<keyword evidence="2" id="KW-1185">Reference proteome</keyword>
<protein>
    <recommendedName>
        <fullName evidence="3">DUF1838 domain-containing protein</fullName>
    </recommendedName>
</protein>
<accession>A0A975T434</accession>
<evidence type="ECO:0008006" key="3">
    <source>
        <dbReference type="Google" id="ProtNLM"/>
    </source>
</evidence>
<evidence type="ECO:0000313" key="2">
    <source>
        <dbReference type="Proteomes" id="UP000683511"/>
    </source>
</evidence>
<sequence length="273" mass="31042">MVAEIQEIDAKQWVKTRSSLDANESSFIVWSGKIYSFVPGEKRQILFKILGMSVSRCIPTSAESWDFTSRELTYYLHPQTDEILHKWENPWTGETVPVMHVANNPVQGKFKGKFPVQVDGDKTTFAFDLFPSYPNPLAADPQFNDYCPSANYQAAELFKISVPSADLANPNLNSATELWLSWDRMGQWLPWMRMGDRSGYLIYSATGSKVKDFPALPELLKTEINTRVPLYRQAPKAYIEGEDMTSWLYFQKHFDAYLAGEQFPIPAAAEAGE</sequence>
<dbReference type="Proteomes" id="UP000683511">
    <property type="component" value="Chromosome"/>
</dbReference>
<organism evidence="1 2">
    <name type="scientific">Richelia sinica FACHB-800</name>
    <dbReference type="NCBI Taxonomy" id="1357546"/>
    <lineage>
        <taxon>Bacteria</taxon>
        <taxon>Bacillati</taxon>
        <taxon>Cyanobacteriota</taxon>
        <taxon>Cyanophyceae</taxon>
        <taxon>Nostocales</taxon>
        <taxon>Nostocaceae</taxon>
        <taxon>Richelia</taxon>
    </lineage>
</organism>
<gene>
    <name evidence="1" type="ORF">B6N60_00252</name>
</gene>
<dbReference type="Pfam" id="PF08894">
    <property type="entry name" value="DUF1838"/>
    <property type="match status" value="1"/>
</dbReference>
<dbReference type="AlphaFoldDB" id="A0A975T434"/>
<proteinExistence type="predicted"/>
<dbReference type="EMBL" id="CP021056">
    <property type="protein sequence ID" value="QXE21575.1"/>
    <property type="molecule type" value="Genomic_DNA"/>
</dbReference>
<name>A0A975T434_9NOST</name>
<dbReference type="RefSeq" id="WP_190605942.1">
    <property type="nucleotide sequence ID" value="NZ_CP021056.1"/>
</dbReference>
<evidence type="ECO:0000313" key="1">
    <source>
        <dbReference type="EMBL" id="QXE21575.1"/>
    </source>
</evidence>
<dbReference type="KEGG" id="rsin:B6N60_00252"/>
<dbReference type="InterPro" id="IPR014990">
    <property type="entry name" value="DUF1838"/>
</dbReference>
<reference evidence="1" key="1">
    <citation type="submission" date="2017-04" db="EMBL/GenBank/DDBJ databases">
        <title>Genome deletions in a multicellular cyanobacterial endosymbiont for morphological adaptation in marine diatoms.</title>
        <authorList>
            <person name="Wang Y."/>
            <person name="Gao H."/>
            <person name="Li R."/>
            <person name="Xu X."/>
        </authorList>
    </citation>
    <scope>NUCLEOTIDE SEQUENCE</scope>
    <source>
        <strain evidence="1">FACHB 800</strain>
    </source>
</reference>